<evidence type="ECO:0000256" key="10">
    <source>
        <dbReference type="RuleBase" id="RU000492"/>
    </source>
</evidence>
<keyword evidence="5 10" id="KW-0347">Helicase</keyword>
<evidence type="ECO:0000256" key="2">
    <source>
        <dbReference type="ARBA" id="ARBA00022517"/>
    </source>
</evidence>
<dbReference type="InterPro" id="IPR014014">
    <property type="entry name" value="RNA_helicase_DEAD_Q_motif"/>
</dbReference>
<accession>A0ABP1D2U1</accession>
<dbReference type="Pfam" id="PF00271">
    <property type="entry name" value="Helicase_C"/>
    <property type="match status" value="1"/>
</dbReference>
<feature type="domain" description="DEAD-box RNA helicase Q" evidence="14">
    <location>
        <begin position="121"/>
        <end position="149"/>
    </location>
</feature>
<feature type="short sequence motif" description="Q motif" evidence="9">
    <location>
        <begin position="121"/>
        <end position="149"/>
    </location>
</feature>
<proteinExistence type="inferred from homology"/>
<evidence type="ECO:0000256" key="11">
    <source>
        <dbReference type="SAM" id="MobiDB-lite"/>
    </source>
</evidence>
<gene>
    <name evidence="15" type="ORF">GFSPODELE1_LOCUS3410</name>
</gene>
<evidence type="ECO:0000259" key="13">
    <source>
        <dbReference type="PROSITE" id="PS51194"/>
    </source>
</evidence>
<evidence type="ECO:0000256" key="9">
    <source>
        <dbReference type="PROSITE-ProRule" id="PRU00552"/>
    </source>
</evidence>
<keyword evidence="4 10" id="KW-0378">Hydrolase</keyword>
<dbReference type="InterPro" id="IPR011545">
    <property type="entry name" value="DEAD/DEAH_box_helicase_dom"/>
</dbReference>
<dbReference type="PROSITE" id="PS00039">
    <property type="entry name" value="DEAD_ATP_HELICASE"/>
    <property type="match status" value="1"/>
</dbReference>
<dbReference type="PANTHER" id="PTHR47959">
    <property type="entry name" value="ATP-DEPENDENT RNA HELICASE RHLE-RELATED"/>
    <property type="match status" value="1"/>
</dbReference>
<dbReference type="InterPro" id="IPR050079">
    <property type="entry name" value="DEAD_box_RNA_helicase"/>
</dbReference>
<dbReference type="Proteomes" id="UP001497453">
    <property type="component" value="Chromosome 2"/>
</dbReference>
<evidence type="ECO:0008006" key="17">
    <source>
        <dbReference type="Google" id="ProtNLM"/>
    </source>
</evidence>
<dbReference type="SMART" id="SM00490">
    <property type="entry name" value="HELICc"/>
    <property type="match status" value="1"/>
</dbReference>
<dbReference type="PROSITE" id="PS51194">
    <property type="entry name" value="HELICASE_CTER"/>
    <property type="match status" value="1"/>
</dbReference>
<dbReference type="Pfam" id="PF00270">
    <property type="entry name" value="DEAD"/>
    <property type="match status" value="1"/>
</dbReference>
<feature type="compositionally biased region" description="Basic residues" evidence="11">
    <location>
        <begin position="380"/>
        <end position="395"/>
    </location>
</feature>
<keyword evidence="16" id="KW-1185">Reference proteome</keyword>
<evidence type="ECO:0000256" key="5">
    <source>
        <dbReference type="ARBA" id="ARBA00022806"/>
    </source>
</evidence>
<evidence type="ECO:0000259" key="14">
    <source>
        <dbReference type="PROSITE" id="PS51195"/>
    </source>
</evidence>
<feature type="compositionally biased region" description="Acidic residues" evidence="11">
    <location>
        <begin position="30"/>
        <end position="41"/>
    </location>
</feature>
<feature type="compositionally biased region" description="Acidic residues" evidence="11">
    <location>
        <begin position="61"/>
        <end position="79"/>
    </location>
</feature>
<comment type="subcellular location">
    <subcellularLocation>
        <location evidence="1">Nucleus</location>
    </subcellularLocation>
</comment>
<feature type="compositionally biased region" description="Polar residues" evidence="11">
    <location>
        <begin position="48"/>
        <end position="59"/>
    </location>
</feature>
<sequence>MAGKKRKMLTTDDLMRMQEQPSSKRPREDHEDESLDSDDDSASTSSSVPTIQRNRNRQAISEEDPEDFGQESSDSEDESQPLTIPSLADSLDRFSSSRLSIQPRKALPTPTPSILSKPVPTSFASLGISPALLNALSKMSIKTPTEIQSVCIPPILQGEDCIGNAKTGSGKTIAFALPILQKLSVDPYGIFALILTPTRELAFQISEQFAVLGSSLNLRTAVIVGGMDMMAQALELGNRPHIVVATPGRIVDHIRSSGSEWDLSRVKFLVLDEADRLLTSTFAPELSYLFEVLPTERQTCLFTATLTESIETIAAAPPRPGKQKPFIHRMTAGVETVETLKQHYILVPSHVRESYLYHLLCNPPESTIHLRRAPPEPVRGRRKGKPGSRPKRPSKKTAMDEEEIEQPPPTIIFCIKPRTAAYLTNLLKTLHIRSTALHSRLTQRERLSSLGLFRSSVVPVLVSTDVGARGLDIEEVAMIINWELPSEPEEYTHRVGRTARAGKGGVAISFVTERDEEKVLKVEERIKTKLTEMTLSESKVLEKLNAVSTAKRLANMVSPRKALWSLDFALFGADDLTFFRVSGTARLRLWQAGRDSSNQECKAESGYLIAPILRLFMFHSRATIGSFFRHIRHSHANVVPNITFEKSYYFE</sequence>
<dbReference type="InterPro" id="IPR001650">
    <property type="entry name" value="Helicase_C-like"/>
</dbReference>
<feature type="region of interest" description="Disordered" evidence="11">
    <location>
        <begin position="368"/>
        <end position="404"/>
    </location>
</feature>
<dbReference type="PROSITE" id="PS51192">
    <property type="entry name" value="HELICASE_ATP_BIND_1"/>
    <property type="match status" value="1"/>
</dbReference>
<comment type="similarity">
    <text evidence="10">Belongs to the DEAD box helicase family.</text>
</comment>
<dbReference type="PANTHER" id="PTHR47959:SF24">
    <property type="entry name" value="ATP-DEPENDENT RNA HELICASE"/>
    <property type="match status" value="1"/>
</dbReference>
<evidence type="ECO:0000256" key="3">
    <source>
        <dbReference type="ARBA" id="ARBA00022741"/>
    </source>
</evidence>
<organism evidence="15 16">
    <name type="scientific">Somion occarium</name>
    <dbReference type="NCBI Taxonomy" id="3059160"/>
    <lineage>
        <taxon>Eukaryota</taxon>
        <taxon>Fungi</taxon>
        <taxon>Dikarya</taxon>
        <taxon>Basidiomycota</taxon>
        <taxon>Agaricomycotina</taxon>
        <taxon>Agaricomycetes</taxon>
        <taxon>Polyporales</taxon>
        <taxon>Cerrenaceae</taxon>
        <taxon>Somion</taxon>
    </lineage>
</organism>
<dbReference type="InterPro" id="IPR027417">
    <property type="entry name" value="P-loop_NTPase"/>
</dbReference>
<reference evidence="16" key="1">
    <citation type="submission" date="2024-04" db="EMBL/GenBank/DDBJ databases">
        <authorList>
            <person name="Shaw F."/>
            <person name="Minotto A."/>
        </authorList>
    </citation>
    <scope>NUCLEOTIDE SEQUENCE [LARGE SCALE GENOMIC DNA]</scope>
</reference>
<dbReference type="Gene3D" id="3.40.50.300">
    <property type="entry name" value="P-loop containing nucleotide triphosphate hydrolases"/>
    <property type="match status" value="2"/>
</dbReference>
<evidence type="ECO:0000256" key="4">
    <source>
        <dbReference type="ARBA" id="ARBA00022801"/>
    </source>
</evidence>
<name>A0ABP1D2U1_9APHY</name>
<evidence type="ECO:0000256" key="7">
    <source>
        <dbReference type="ARBA" id="ARBA00022884"/>
    </source>
</evidence>
<keyword evidence="8" id="KW-0539">Nucleus</keyword>
<evidence type="ECO:0000313" key="15">
    <source>
        <dbReference type="EMBL" id="CAL1701049.1"/>
    </source>
</evidence>
<evidence type="ECO:0000313" key="16">
    <source>
        <dbReference type="Proteomes" id="UP001497453"/>
    </source>
</evidence>
<keyword evidence="2" id="KW-0690">Ribosome biogenesis</keyword>
<dbReference type="CDD" id="cd17955">
    <property type="entry name" value="DEADc_DDX49"/>
    <property type="match status" value="1"/>
</dbReference>
<feature type="domain" description="Helicase C-terminal" evidence="13">
    <location>
        <begin position="391"/>
        <end position="541"/>
    </location>
</feature>
<dbReference type="InterPro" id="IPR000629">
    <property type="entry name" value="RNA-helicase_DEAD-box_CS"/>
</dbReference>
<dbReference type="EMBL" id="OZ037945">
    <property type="protein sequence ID" value="CAL1701049.1"/>
    <property type="molecule type" value="Genomic_DNA"/>
</dbReference>
<dbReference type="CDD" id="cd18787">
    <property type="entry name" value="SF2_C_DEAD"/>
    <property type="match status" value="1"/>
</dbReference>
<dbReference type="SMART" id="SM00487">
    <property type="entry name" value="DEXDc"/>
    <property type="match status" value="1"/>
</dbReference>
<evidence type="ECO:0000256" key="8">
    <source>
        <dbReference type="ARBA" id="ARBA00023242"/>
    </source>
</evidence>
<dbReference type="InterPro" id="IPR014001">
    <property type="entry name" value="Helicase_ATP-bd"/>
</dbReference>
<protein>
    <recommendedName>
        <fullName evidence="17">RNA helicase</fullName>
    </recommendedName>
</protein>
<feature type="domain" description="Helicase ATP-binding" evidence="12">
    <location>
        <begin position="152"/>
        <end position="324"/>
    </location>
</feature>
<keyword evidence="7" id="KW-0694">RNA-binding</keyword>
<evidence type="ECO:0000256" key="6">
    <source>
        <dbReference type="ARBA" id="ARBA00022840"/>
    </source>
</evidence>
<evidence type="ECO:0000259" key="12">
    <source>
        <dbReference type="PROSITE" id="PS51192"/>
    </source>
</evidence>
<evidence type="ECO:0000256" key="1">
    <source>
        <dbReference type="ARBA" id="ARBA00004123"/>
    </source>
</evidence>
<feature type="region of interest" description="Disordered" evidence="11">
    <location>
        <begin position="1"/>
        <end position="83"/>
    </location>
</feature>
<keyword evidence="3 10" id="KW-0547">Nucleotide-binding</keyword>
<dbReference type="SUPFAM" id="SSF52540">
    <property type="entry name" value="P-loop containing nucleoside triphosphate hydrolases"/>
    <property type="match status" value="2"/>
</dbReference>
<keyword evidence="6 10" id="KW-0067">ATP-binding</keyword>
<dbReference type="PROSITE" id="PS51195">
    <property type="entry name" value="Q_MOTIF"/>
    <property type="match status" value="1"/>
</dbReference>